<dbReference type="InterPro" id="IPR027469">
    <property type="entry name" value="Cation_efflux_TMD_sf"/>
</dbReference>
<dbReference type="PANTHER" id="PTHR11562:SF17">
    <property type="entry name" value="RE54080P-RELATED"/>
    <property type="match status" value="1"/>
</dbReference>
<comment type="caution">
    <text evidence="13">The sequence shown here is derived from an EMBL/GenBank/DDBJ whole genome shotgun (WGS) entry which is preliminary data.</text>
</comment>
<dbReference type="GO" id="GO:0005886">
    <property type="term" value="C:plasma membrane"/>
    <property type="evidence" value="ECO:0007669"/>
    <property type="project" value="TreeGrafter"/>
</dbReference>
<evidence type="ECO:0000256" key="7">
    <source>
        <dbReference type="ARBA" id="ARBA00023065"/>
    </source>
</evidence>
<reference evidence="13 14" key="1">
    <citation type="submission" date="2018-03" db="EMBL/GenBank/DDBJ databases">
        <title>Genomic Encyclopedia of Archaeal and Bacterial Type Strains, Phase II (KMG-II): from individual species to whole genera.</title>
        <authorList>
            <person name="Goeker M."/>
        </authorList>
    </citation>
    <scope>NUCLEOTIDE SEQUENCE [LARGE SCALE GENOMIC DNA]</scope>
    <source>
        <strain evidence="13 14">DSM 28354</strain>
    </source>
</reference>
<proteinExistence type="inferred from homology"/>
<comment type="similarity">
    <text evidence="2">Belongs to the cation diffusion facilitator (CDF) transporter (TC 2.A.4) family. SLC30A subfamily.</text>
</comment>
<dbReference type="InterPro" id="IPR058533">
    <property type="entry name" value="Cation_efflux_TM"/>
</dbReference>
<feature type="transmembrane region" description="Helical" evidence="10">
    <location>
        <begin position="199"/>
        <end position="217"/>
    </location>
</feature>
<keyword evidence="5" id="KW-0862">Zinc</keyword>
<dbReference type="OrthoDB" id="9809646at2"/>
<evidence type="ECO:0000313" key="13">
    <source>
        <dbReference type="EMBL" id="PRY28159.1"/>
    </source>
</evidence>
<dbReference type="SUPFAM" id="SSF161111">
    <property type="entry name" value="Cation efflux protein transmembrane domain-like"/>
    <property type="match status" value="1"/>
</dbReference>
<feature type="transmembrane region" description="Helical" evidence="10">
    <location>
        <begin position="104"/>
        <end position="122"/>
    </location>
</feature>
<dbReference type="SUPFAM" id="SSF160240">
    <property type="entry name" value="Cation efflux protein cytoplasmic domain-like"/>
    <property type="match status" value="1"/>
</dbReference>
<dbReference type="InterPro" id="IPR050681">
    <property type="entry name" value="CDF/SLC30A"/>
</dbReference>
<name>A0A2T0S418_9BACT</name>
<dbReference type="RefSeq" id="WP_106140348.1">
    <property type="nucleotide sequence ID" value="NZ_PVTE01000030.1"/>
</dbReference>
<keyword evidence="4 10" id="KW-0812">Transmembrane</keyword>
<dbReference type="AlphaFoldDB" id="A0A2T0S418"/>
<accession>A0A2T0S418</accession>
<feature type="transmembrane region" description="Helical" evidence="10">
    <location>
        <begin position="134"/>
        <end position="155"/>
    </location>
</feature>
<keyword evidence="6 10" id="KW-1133">Transmembrane helix</keyword>
<feature type="transmembrane region" description="Helical" evidence="10">
    <location>
        <begin position="66"/>
        <end position="83"/>
    </location>
</feature>
<gene>
    <name evidence="13" type="ORF">CLV58_13016</name>
</gene>
<evidence type="ECO:0000256" key="9">
    <source>
        <dbReference type="SAM" id="MobiDB-lite"/>
    </source>
</evidence>
<evidence type="ECO:0000313" key="14">
    <source>
        <dbReference type="Proteomes" id="UP000238375"/>
    </source>
</evidence>
<keyword evidence="3" id="KW-0813">Transport</keyword>
<dbReference type="Proteomes" id="UP000238375">
    <property type="component" value="Unassembled WGS sequence"/>
</dbReference>
<sequence>MDHDRQDQHGHAGHSHAGHNHGPVTLTSVNRALIIGAVLNTLYVVVEFGMGVYYNSVALMADAGHNLSDVAGLLLSLLAFRLAKVRNTPTFTYGYRKSTVLASLTNAVVLLITVGVILWESIQRFRSPEPVAGTQVAWIAGAGILVNTISALLFFRNKDHDLNVKGAYLHLMADALVSLGVVIAGITISYTGWTWLDPIIGLVVGIVILASTWRLLFDSLRLSLDGIPSGLDLNALVADIRTVPGVQDVHHVHVWAMSTTENALTAHLVLAPGLSPTDEQRLKTDVRHRLEHRNVGHATLETELATDNCGTDNCVTPTVHHH</sequence>
<feature type="domain" description="Cation efflux protein transmembrane" evidence="11">
    <location>
        <begin position="33"/>
        <end position="221"/>
    </location>
</feature>
<feature type="region of interest" description="Disordered" evidence="9">
    <location>
        <begin position="1"/>
        <end position="22"/>
    </location>
</feature>
<comment type="subcellular location">
    <subcellularLocation>
        <location evidence="1">Membrane</location>
        <topology evidence="1">Multi-pass membrane protein</topology>
    </subcellularLocation>
</comment>
<evidence type="ECO:0000256" key="1">
    <source>
        <dbReference type="ARBA" id="ARBA00004141"/>
    </source>
</evidence>
<evidence type="ECO:0000256" key="2">
    <source>
        <dbReference type="ARBA" id="ARBA00008873"/>
    </source>
</evidence>
<dbReference type="PANTHER" id="PTHR11562">
    <property type="entry name" value="CATION EFFLUX PROTEIN/ ZINC TRANSPORTER"/>
    <property type="match status" value="1"/>
</dbReference>
<dbReference type="Gene3D" id="3.30.70.1350">
    <property type="entry name" value="Cation efflux protein, cytoplasmic domain"/>
    <property type="match status" value="1"/>
</dbReference>
<dbReference type="EMBL" id="PVTE01000030">
    <property type="protein sequence ID" value="PRY28159.1"/>
    <property type="molecule type" value="Genomic_DNA"/>
</dbReference>
<dbReference type="GO" id="GO:0005385">
    <property type="term" value="F:zinc ion transmembrane transporter activity"/>
    <property type="evidence" value="ECO:0007669"/>
    <property type="project" value="TreeGrafter"/>
</dbReference>
<feature type="domain" description="Cation efflux protein cytoplasmic" evidence="12">
    <location>
        <begin position="228"/>
        <end position="294"/>
    </location>
</feature>
<keyword evidence="14" id="KW-1185">Reference proteome</keyword>
<evidence type="ECO:0000256" key="10">
    <source>
        <dbReference type="SAM" id="Phobius"/>
    </source>
</evidence>
<feature type="compositionally biased region" description="Basic and acidic residues" evidence="9">
    <location>
        <begin position="1"/>
        <end position="10"/>
    </location>
</feature>
<dbReference type="Gene3D" id="1.20.1510.10">
    <property type="entry name" value="Cation efflux protein transmembrane domain"/>
    <property type="match status" value="1"/>
</dbReference>
<evidence type="ECO:0000256" key="5">
    <source>
        <dbReference type="ARBA" id="ARBA00022906"/>
    </source>
</evidence>
<dbReference type="InterPro" id="IPR027470">
    <property type="entry name" value="Cation_efflux_CTD"/>
</dbReference>
<feature type="transmembrane region" description="Helical" evidence="10">
    <location>
        <begin position="32"/>
        <end position="54"/>
    </location>
</feature>
<evidence type="ECO:0000256" key="4">
    <source>
        <dbReference type="ARBA" id="ARBA00022692"/>
    </source>
</evidence>
<feature type="transmembrane region" description="Helical" evidence="10">
    <location>
        <begin position="167"/>
        <end position="193"/>
    </location>
</feature>
<keyword evidence="8 10" id="KW-0472">Membrane</keyword>
<dbReference type="NCBIfam" id="TIGR01297">
    <property type="entry name" value="CDF"/>
    <property type="match status" value="1"/>
</dbReference>
<evidence type="ECO:0000259" key="11">
    <source>
        <dbReference type="Pfam" id="PF01545"/>
    </source>
</evidence>
<protein>
    <submittedName>
        <fullName evidence="13">Cobalt-zinc-cadmium efflux system protein</fullName>
    </submittedName>
</protein>
<keyword evidence="7" id="KW-0406">Ion transport</keyword>
<evidence type="ECO:0000256" key="6">
    <source>
        <dbReference type="ARBA" id="ARBA00022989"/>
    </source>
</evidence>
<evidence type="ECO:0000259" key="12">
    <source>
        <dbReference type="Pfam" id="PF16916"/>
    </source>
</evidence>
<evidence type="ECO:0000256" key="8">
    <source>
        <dbReference type="ARBA" id="ARBA00023136"/>
    </source>
</evidence>
<keyword evidence="5" id="KW-0864">Zinc transport</keyword>
<organism evidence="13 14">
    <name type="scientific">Spirosoma oryzae</name>
    <dbReference type="NCBI Taxonomy" id="1469603"/>
    <lineage>
        <taxon>Bacteria</taxon>
        <taxon>Pseudomonadati</taxon>
        <taxon>Bacteroidota</taxon>
        <taxon>Cytophagia</taxon>
        <taxon>Cytophagales</taxon>
        <taxon>Cytophagaceae</taxon>
        <taxon>Spirosoma</taxon>
    </lineage>
</organism>
<evidence type="ECO:0000256" key="3">
    <source>
        <dbReference type="ARBA" id="ARBA00022448"/>
    </source>
</evidence>
<dbReference type="Pfam" id="PF16916">
    <property type="entry name" value="ZT_dimer"/>
    <property type="match status" value="1"/>
</dbReference>
<dbReference type="InterPro" id="IPR002524">
    <property type="entry name" value="Cation_efflux"/>
</dbReference>
<dbReference type="Pfam" id="PF01545">
    <property type="entry name" value="Cation_efflux"/>
    <property type="match status" value="1"/>
</dbReference>
<dbReference type="InterPro" id="IPR036837">
    <property type="entry name" value="Cation_efflux_CTD_sf"/>
</dbReference>